<protein>
    <submittedName>
        <fullName evidence="1">Uncharacterized protein</fullName>
    </submittedName>
</protein>
<dbReference type="EMBL" id="CM004398">
    <property type="protein sequence ID" value="KAG8642575.1"/>
    <property type="molecule type" value="Genomic_DNA"/>
</dbReference>
<organism evidence="1 2">
    <name type="scientific">Manihot esculenta</name>
    <name type="common">Cassava</name>
    <name type="synonym">Jatropha manihot</name>
    <dbReference type="NCBI Taxonomy" id="3983"/>
    <lineage>
        <taxon>Eukaryota</taxon>
        <taxon>Viridiplantae</taxon>
        <taxon>Streptophyta</taxon>
        <taxon>Embryophyta</taxon>
        <taxon>Tracheophyta</taxon>
        <taxon>Spermatophyta</taxon>
        <taxon>Magnoliopsida</taxon>
        <taxon>eudicotyledons</taxon>
        <taxon>Gunneridae</taxon>
        <taxon>Pentapetalae</taxon>
        <taxon>rosids</taxon>
        <taxon>fabids</taxon>
        <taxon>Malpighiales</taxon>
        <taxon>Euphorbiaceae</taxon>
        <taxon>Crotonoideae</taxon>
        <taxon>Manihoteae</taxon>
        <taxon>Manihot</taxon>
    </lineage>
</organism>
<proteinExistence type="predicted"/>
<reference evidence="2" key="1">
    <citation type="journal article" date="2016" name="Nat. Biotechnol.">
        <title>Sequencing wild and cultivated cassava and related species reveals extensive interspecific hybridization and genetic diversity.</title>
        <authorList>
            <person name="Bredeson J.V."/>
            <person name="Lyons J.B."/>
            <person name="Prochnik S.E."/>
            <person name="Wu G.A."/>
            <person name="Ha C.M."/>
            <person name="Edsinger-Gonzales E."/>
            <person name="Grimwood J."/>
            <person name="Schmutz J."/>
            <person name="Rabbi I.Y."/>
            <person name="Egesi C."/>
            <person name="Nauluvula P."/>
            <person name="Lebot V."/>
            <person name="Ndunguru J."/>
            <person name="Mkamilo G."/>
            <person name="Bart R.S."/>
            <person name="Setter T.L."/>
            <person name="Gleadow R.M."/>
            <person name="Kulakow P."/>
            <person name="Ferguson M.E."/>
            <person name="Rounsley S."/>
            <person name="Rokhsar D.S."/>
        </authorList>
    </citation>
    <scope>NUCLEOTIDE SEQUENCE [LARGE SCALE GENOMIC DNA]</scope>
    <source>
        <strain evidence="2">cv. AM560-2</strain>
    </source>
</reference>
<evidence type="ECO:0000313" key="2">
    <source>
        <dbReference type="Proteomes" id="UP000091857"/>
    </source>
</evidence>
<comment type="caution">
    <text evidence="1">The sequence shown here is derived from an EMBL/GenBank/DDBJ whole genome shotgun (WGS) entry which is preliminary data.</text>
</comment>
<keyword evidence="2" id="KW-1185">Reference proteome</keyword>
<name>A0ACB7GS59_MANES</name>
<sequence>MAKVSPTTTSSNLPYAPCPSATDLVSMINSEDIAYIALIFRISKMADGMVTKHICVIVFVKQLRLGLRFPLDPFIMKVLSLFQSSIAQIHHNSWRILISFMFLCWFHYLTPYARVFASMYPLSYKGAEDFYYFIPKKGSGLFYSFPESNKN</sequence>
<accession>A0ACB7GS59</accession>
<evidence type="ECO:0000313" key="1">
    <source>
        <dbReference type="EMBL" id="KAG8642575.1"/>
    </source>
</evidence>
<dbReference type="Proteomes" id="UP000091857">
    <property type="component" value="Chromosome 12"/>
</dbReference>
<gene>
    <name evidence="1" type="ORF">MANES_12G099451v8</name>
</gene>